<feature type="region of interest" description="Disordered" evidence="2">
    <location>
        <begin position="422"/>
        <end position="680"/>
    </location>
</feature>
<feature type="region of interest" description="Disordered" evidence="2">
    <location>
        <begin position="332"/>
        <end position="356"/>
    </location>
</feature>
<feature type="compositionally biased region" description="Polar residues" evidence="2">
    <location>
        <begin position="669"/>
        <end position="680"/>
    </location>
</feature>
<dbReference type="SMART" id="SM01388">
    <property type="entry name" value="Mob1_phocein"/>
    <property type="match status" value="1"/>
</dbReference>
<comment type="caution">
    <text evidence="3">The sequence shown here is derived from an EMBL/GenBank/DDBJ whole genome shotgun (WGS) entry which is preliminary data.</text>
</comment>
<name>A0A167QXU9_9HYPO</name>
<feature type="compositionally biased region" description="Low complexity" evidence="2">
    <location>
        <begin position="512"/>
        <end position="568"/>
    </location>
</feature>
<feature type="compositionally biased region" description="Low complexity" evidence="2">
    <location>
        <begin position="332"/>
        <end position="345"/>
    </location>
</feature>
<accession>A0A167QXU9</accession>
<evidence type="ECO:0000256" key="1">
    <source>
        <dbReference type="PIRSR" id="PIRSR605301-1"/>
    </source>
</evidence>
<feature type="compositionally biased region" description="Low complexity" evidence="2">
    <location>
        <begin position="422"/>
        <end position="438"/>
    </location>
</feature>
<dbReference type="OrthoDB" id="10262609at2759"/>
<evidence type="ECO:0000313" key="4">
    <source>
        <dbReference type="Proteomes" id="UP000076874"/>
    </source>
</evidence>
<proteinExistence type="predicted"/>
<dbReference type="STRING" id="1081102.A0A167QXU9"/>
<dbReference type="PANTHER" id="PTHR22599">
    <property type="entry name" value="MPS ONE BINDER KINASE ACTIVATOR-LIKE MOB"/>
    <property type="match status" value="1"/>
</dbReference>
<evidence type="ECO:0000256" key="2">
    <source>
        <dbReference type="SAM" id="MobiDB-lite"/>
    </source>
</evidence>
<dbReference type="EMBL" id="AZHD01000013">
    <property type="protein sequence ID" value="OAA58079.1"/>
    <property type="molecule type" value="Genomic_DNA"/>
</dbReference>
<feature type="binding site" evidence="1">
    <location>
        <position position="147"/>
    </location>
    <ligand>
        <name>Zn(2+)</name>
        <dbReference type="ChEBI" id="CHEBI:29105"/>
    </ligand>
</feature>
<dbReference type="InterPro" id="IPR005301">
    <property type="entry name" value="MOB_kinase_act_fam"/>
</dbReference>
<dbReference type="Gene3D" id="1.20.140.30">
    <property type="entry name" value="MOB kinase activator"/>
    <property type="match status" value="1"/>
</dbReference>
<feature type="compositionally biased region" description="Basic and acidic residues" evidence="2">
    <location>
        <begin position="571"/>
        <end position="589"/>
    </location>
</feature>
<keyword evidence="1" id="KW-0479">Metal-binding</keyword>
<feature type="compositionally biased region" description="Basic and acidic residues" evidence="2">
    <location>
        <begin position="632"/>
        <end position="644"/>
    </location>
</feature>
<gene>
    <name evidence="3" type="ORF">SPI_06964</name>
</gene>
<keyword evidence="4" id="KW-1185">Reference proteome</keyword>
<feature type="region of interest" description="Disordered" evidence="2">
    <location>
        <begin position="370"/>
        <end position="389"/>
    </location>
</feature>
<dbReference type="Pfam" id="PF03637">
    <property type="entry name" value="Mob1_phocein"/>
    <property type="match status" value="1"/>
</dbReference>
<feature type="compositionally biased region" description="Low complexity" evidence="2">
    <location>
        <begin position="617"/>
        <end position="630"/>
    </location>
</feature>
<sequence length="680" mass="69654">MALPPSSPRLPSPPPPAEIQIGPKSPAGSGSSLAQQQMEQQMEQTILDANAKRRIHPGTRAADFAVGPPLVPLNELDSAFQLQEHLAALHYFHTASNTQPITRDTARTLAQAPAGTDRTLWLYELCRFLIAQCNGLIVGFLFDTPPCSAATCPEMRASEWQFLCAVHEQPKSCCAIDYCCHTLDWAANVVTNPKIFPSRFVFADPNDKSAAVKNLVNVFRRLHRIFAHAWFQHRGVFWSVEGQTGLYVLFKTVCDMYNLLPAENYKLPPEAEGLGPASTSAAAGAGAVNGGGLTGSNGINGAATATAPNGTGASERVPGLLSVAALGFNPSSSAPVSSFSGAPRRSSSEHIGLGSDLLAGDGESAYSLGRTNTRRHIRSSPSTGSAVTTVLEQDEEGSAAGLAAAASAAAAAAAAVPASLSLSPTSSFSSFSPPAATSNRTVPTGVLPQLRRGSSTRTPAAHAAGAPSVTEREIHEEHEDEEDDNGGGGDESTHVQIDQLEEEAQTPSVPQASGAAETAANKATATAAAAAADQATPLAAPKPPASAAATSSDEPPAAAVEVAGSSEADASDARPETNEAADGPKERSDSAVPVTEADVRSENAVSGEDNAVQEQKSSAAAAAASAGAPAVDPEKGEETEKENEANTGSHASVAPVEEDDKAGEVPALSSGTAGATTETK</sequence>
<organism evidence="3 4">
    <name type="scientific">Niveomyces insectorum RCEF 264</name>
    <dbReference type="NCBI Taxonomy" id="1081102"/>
    <lineage>
        <taxon>Eukaryota</taxon>
        <taxon>Fungi</taxon>
        <taxon>Dikarya</taxon>
        <taxon>Ascomycota</taxon>
        <taxon>Pezizomycotina</taxon>
        <taxon>Sordariomycetes</taxon>
        <taxon>Hypocreomycetidae</taxon>
        <taxon>Hypocreales</taxon>
        <taxon>Cordycipitaceae</taxon>
        <taxon>Niveomyces</taxon>
    </lineage>
</organism>
<feature type="binding site" evidence="1">
    <location>
        <position position="228"/>
    </location>
    <ligand>
        <name>Zn(2+)</name>
        <dbReference type="ChEBI" id="CHEBI:29105"/>
    </ligand>
</feature>
<feature type="compositionally biased region" description="Pro residues" evidence="2">
    <location>
        <begin position="1"/>
        <end position="17"/>
    </location>
</feature>
<dbReference type="Proteomes" id="UP000076874">
    <property type="component" value="Unassembled WGS sequence"/>
</dbReference>
<dbReference type="SUPFAM" id="SSF101152">
    <property type="entry name" value="Mob1/phocein"/>
    <property type="match status" value="1"/>
</dbReference>
<feature type="region of interest" description="Disordered" evidence="2">
    <location>
        <begin position="1"/>
        <end position="41"/>
    </location>
</feature>
<dbReference type="AlphaFoldDB" id="A0A167QXU9"/>
<evidence type="ECO:0000313" key="3">
    <source>
        <dbReference type="EMBL" id="OAA58079.1"/>
    </source>
</evidence>
<keyword evidence="1" id="KW-0862">Zinc</keyword>
<feature type="binding site" evidence="1">
    <location>
        <position position="233"/>
    </location>
    <ligand>
        <name>Zn(2+)</name>
        <dbReference type="ChEBI" id="CHEBI:29105"/>
    </ligand>
</feature>
<protein>
    <submittedName>
        <fullName evidence="3">Mob1 family protein</fullName>
    </submittedName>
</protein>
<feature type="binding site" evidence="1">
    <location>
        <position position="152"/>
    </location>
    <ligand>
        <name>Zn(2+)</name>
        <dbReference type="ChEBI" id="CHEBI:29105"/>
    </ligand>
</feature>
<reference evidence="3 4" key="1">
    <citation type="journal article" date="2016" name="Genome Biol. Evol.">
        <title>Divergent and convergent evolution of fungal pathogenicity.</title>
        <authorList>
            <person name="Shang Y."/>
            <person name="Xiao G."/>
            <person name="Zheng P."/>
            <person name="Cen K."/>
            <person name="Zhan S."/>
            <person name="Wang C."/>
        </authorList>
    </citation>
    <scope>NUCLEOTIDE SEQUENCE [LARGE SCALE GENOMIC DNA]</scope>
    <source>
        <strain evidence="3 4">RCEF 264</strain>
    </source>
</reference>
<dbReference type="InterPro" id="IPR036703">
    <property type="entry name" value="MOB_kinase_act_sf"/>
</dbReference>
<feature type="compositionally biased region" description="Polar residues" evidence="2">
    <location>
        <begin position="379"/>
        <end position="389"/>
    </location>
</feature>